<sequence length="1014" mass="113421">MNNFEETCSLRTDGDLPLVKFKSKVTGLTVFVSEFDGPLVNGYLCVATEAEDDDGLPHTLEHLVFMGSEDYPYKGVLDQLANRCLASGTNAWTDTDHTCYTMTMAGARGFLNLLPVYLDHVLYPLLTEAAFLTEVHHINGEGEDAGVVYSEMQARENTGESLCMLGLLRTVYPAPCGYGYETGGLMKNLRESTTNKKVKMYHRSFYRPENLCVIVTGSVTPAEVLKAIEPIELKIISKGARKPFVRPWQKPLPPLPASTDLEVPYPCDDDDHGLVYVAYRGPPLKLYRDIAALLVLEDYLTDTSMSPLQKLFVETEDPYCSMVKARFIENRECCFYFVFENVTKRKLPLIKDTLTKALGEIGQDPDRVDLDRMSVVIQRRKLRILNQMETCPHETVAGNVIGDFLYGDTVDDLRIRACQIPTFEALLGCNKQFWVDLLKKYVLQNKAVCVIGKPSPRLLARMTEKEAQRIEHQRGVLGEQGLLQRGQALDKAVEANEREPPKEMILSMHVPPLSDIRFHELTRACNLDGSPGIGSFSLRDIPYRFELDHVKSNFVSLSVILNTSGIDQDLRMHLPLYLELLLESPVNTQSGRLSHQTVISRLEADTIHIATGLGLENSSRFFAGSHAQCAVLFLLLDREKYFQGVQWVRDLLLGLEFEPDRIQVVASKMVKDVVKKRRSGMKVAGTVVRTLCFQPRSNQAAGSMLRQRAFLGHLLERLGTQPAQVVEKLKALKAHLNRPENVTVHVSANLDKLSALGDVSGPWRTCLSEQPLAGTATPRSTPRVQCHSLLRGDEAGLPRDVIAGVGSVESAFLTQCTPSLTSYSSPDLPALLVLIQYLVQLEGPMWRQIRGQGLSYNYNLYVRPCDGLLYFCLTKSSLVAAAYGEALQIVERHLSGEEEWDEELLESSRSSLMFEVIEKEKSVNEVALQSLLAYHRGIDMSHTRLLLERVAAVSPSDLLRVGRQYLRPLFDPATSKLAICCHPSKVEDTVTAFKEFSRNLVVLPSLDDSFVAKY</sequence>
<dbReference type="EMBL" id="GEFM01004491">
    <property type="protein sequence ID" value="JAP71305.1"/>
    <property type="molecule type" value="mRNA"/>
</dbReference>
<name>A0A131XYK2_IXORI</name>
<dbReference type="FunFam" id="3.30.830.10:FF:000031">
    <property type="entry name" value="Putative zinc metalloprotease"/>
    <property type="match status" value="1"/>
</dbReference>
<organism evidence="3">
    <name type="scientific">Ixodes ricinus</name>
    <name type="common">Common tick</name>
    <name type="synonym">Acarus ricinus</name>
    <dbReference type="NCBI Taxonomy" id="34613"/>
    <lineage>
        <taxon>Eukaryota</taxon>
        <taxon>Metazoa</taxon>
        <taxon>Ecdysozoa</taxon>
        <taxon>Arthropoda</taxon>
        <taxon>Chelicerata</taxon>
        <taxon>Arachnida</taxon>
        <taxon>Acari</taxon>
        <taxon>Parasitiformes</taxon>
        <taxon>Ixodida</taxon>
        <taxon>Ixodoidea</taxon>
        <taxon>Ixodidae</taxon>
        <taxon>Ixodinae</taxon>
        <taxon>Ixodes</taxon>
    </lineage>
</organism>
<dbReference type="SUPFAM" id="SSF63411">
    <property type="entry name" value="LuxS/MPP-like metallohydrolase"/>
    <property type="match status" value="4"/>
</dbReference>
<dbReference type="InterPro" id="IPR011765">
    <property type="entry name" value="Pept_M16_N"/>
</dbReference>
<dbReference type="InterPro" id="IPR007863">
    <property type="entry name" value="Peptidase_M16_C"/>
</dbReference>
<accession>A0A131XYK2</accession>
<dbReference type="InterPro" id="IPR011249">
    <property type="entry name" value="Metalloenz_LuxS/M16"/>
</dbReference>
<feature type="domain" description="Peptidase M16 N-terminal" evidence="1">
    <location>
        <begin position="49"/>
        <end position="141"/>
    </location>
</feature>
<evidence type="ECO:0000259" key="2">
    <source>
        <dbReference type="Pfam" id="PF05193"/>
    </source>
</evidence>
<dbReference type="PANTHER" id="PTHR43016:SF16">
    <property type="entry name" value="METALLOPROTEASE, PUTATIVE (AFU_ORTHOLOGUE AFUA_4G07610)-RELATED"/>
    <property type="match status" value="1"/>
</dbReference>
<dbReference type="AlphaFoldDB" id="A0A131XYK2"/>
<proteinExistence type="evidence at transcript level"/>
<dbReference type="GO" id="GO:0046872">
    <property type="term" value="F:metal ion binding"/>
    <property type="evidence" value="ECO:0007669"/>
    <property type="project" value="InterPro"/>
</dbReference>
<evidence type="ECO:0000313" key="3">
    <source>
        <dbReference type="EMBL" id="JAP71305.1"/>
    </source>
</evidence>
<dbReference type="Pfam" id="PF05193">
    <property type="entry name" value="Peptidase_M16_C"/>
    <property type="match status" value="1"/>
</dbReference>
<feature type="domain" description="Peptidase M16 C-terminal" evidence="2">
    <location>
        <begin position="194"/>
        <end position="372"/>
    </location>
</feature>
<dbReference type="PANTHER" id="PTHR43016">
    <property type="entry name" value="PRESEQUENCE PROTEASE"/>
    <property type="match status" value="1"/>
</dbReference>
<reference evidence="3" key="1">
    <citation type="submission" date="2016-02" db="EMBL/GenBank/DDBJ databases">
        <title>RNAseq analyses of the midgut from blood- or serum-fed Ixodes ricinus ticks.</title>
        <authorList>
            <person name="Perner J."/>
            <person name="Provaznik J."/>
            <person name="Schrenkova J."/>
            <person name="Urbanova V."/>
            <person name="Ribeiro J.M."/>
            <person name="Kopacek P."/>
        </authorList>
    </citation>
    <scope>NUCLEOTIDE SEQUENCE</scope>
    <source>
        <tissue evidence="3">Gut</tissue>
    </source>
</reference>
<dbReference type="FunFam" id="3.30.830.10:FF:000015">
    <property type="entry name" value="Putative zinc metalloprotease"/>
    <property type="match status" value="1"/>
</dbReference>
<evidence type="ECO:0000259" key="1">
    <source>
        <dbReference type="Pfam" id="PF00675"/>
    </source>
</evidence>
<protein>
    <submittedName>
        <fullName evidence="3">Putative zn2+-dependent endopeptidase insulinase superfamily protein</fullName>
    </submittedName>
</protein>
<dbReference type="Gene3D" id="3.30.830.10">
    <property type="entry name" value="Metalloenzyme, LuxS/M16 peptidase-like"/>
    <property type="match status" value="4"/>
</dbReference>
<dbReference type="Pfam" id="PF00675">
    <property type="entry name" value="Peptidase_M16"/>
    <property type="match status" value="1"/>
</dbReference>